<keyword evidence="5 8" id="KW-1133">Transmembrane helix</keyword>
<dbReference type="Proteomes" id="UP000324324">
    <property type="component" value="Unassembled WGS sequence"/>
</dbReference>
<reference evidence="9 10" key="1">
    <citation type="submission" date="2019-09" db="EMBL/GenBank/DDBJ databases">
        <title>Isolation of a novel species in the genus Cupriavidus from patients with sepsis using whole genome sequencing.</title>
        <authorList>
            <person name="Kweon O.J."/>
            <person name="Lee M.-K."/>
        </authorList>
    </citation>
    <scope>NUCLEOTIDE SEQUENCE [LARGE SCALE GENOMIC DNA]</scope>
    <source>
        <strain evidence="9 10">MKL-01</strain>
    </source>
</reference>
<dbReference type="Gene3D" id="1.10.287.3510">
    <property type="match status" value="1"/>
</dbReference>
<dbReference type="InterPro" id="IPR050601">
    <property type="entry name" value="CPA3_antiporter_subunitC"/>
</dbReference>
<dbReference type="PANTHER" id="PTHR34583:SF2">
    <property type="entry name" value="ANTIPORTER SUBUNIT MNHC2-RELATED"/>
    <property type="match status" value="1"/>
</dbReference>
<feature type="transmembrane region" description="Helical" evidence="8">
    <location>
        <begin position="28"/>
        <end position="50"/>
    </location>
</feature>
<evidence type="ECO:0000256" key="5">
    <source>
        <dbReference type="ARBA" id="ARBA00022989"/>
    </source>
</evidence>
<proteinExistence type="inferred from homology"/>
<protein>
    <submittedName>
        <fullName evidence="9">Na+/H+ antiporter subunit C</fullName>
    </submittedName>
</protein>
<evidence type="ECO:0000313" key="9">
    <source>
        <dbReference type="EMBL" id="KAA6123021.1"/>
    </source>
</evidence>
<evidence type="ECO:0000256" key="6">
    <source>
        <dbReference type="ARBA" id="ARBA00023136"/>
    </source>
</evidence>
<keyword evidence="10" id="KW-1185">Reference proteome</keyword>
<feature type="transmembrane region" description="Helical" evidence="8">
    <location>
        <begin position="6"/>
        <end position="21"/>
    </location>
</feature>
<evidence type="ECO:0000256" key="2">
    <source>
        <dbReference type="ARBA" id="ARBA00010388"/>
    </source>
</evidence>
<dbReference type="Pfam" id="PF00420">
    <property type="entry name" value="Oxidored_q2"/>
    <property type="match status" value="1"/>
</dbReference>
<dbReference type="AlphaFoldDB" id="A0A5M8ALH4"/>
<accession>A0A5M8ALH4</accession>
<dbReference type="EMBL" id="VWRN01000035">
    <property type="protein sequence ID" value="KAA6123021.1"/>
    <property type="molecule type" value="Genomic_DNA"/>
</dbReference>
<feature type="transmembrane region" description="Helical" evidence="8">
    <location>
        <begin position="70"/>
        <end position="91"/>
    </location>
</feature>
<keyword evidence="3" id="KW-1003">Cell membrane</keyword>
<dbReference type="GO" id="GO:0005886">
    <property type="term" value="C:plasma membrane"/>
    <property type="evidence" value="ECO:0007669"/>
    <property type="project" value="UniProtKB-SubCell"/>
</dbReference>
<keyword evidence="6 8" id="KW-0472">Membrane</keyword>
<feature type="compositionally biased region" description="Low complexity" evidence="7">
    <location>
        <begin position="143"/>
        <end position="159"/>
    </location>
</feature>
<dbReference type="NCBIfam" id="NF006573">
    <property type="entry name" value="PRK09094.1"/>
    <property type="match status" value="1"/>
</dbReference>
<evidence type="ECO:0000256" key="3">
    <source>
        <dbReference type="ARBA" id="ARBA00022475"/>
    </source>
</evidence>
<feature type="compositionally biased region" description="Basic and acidic residues" evidence="7">
    <location>
        <begin position="120"/>
        <end position="131"/>
    </location>
</feature>
<comment type="subcellular location">
    <subcellularLocation>
        <location evidence="1">Cell membrane</location>
        <topology evidence="1">Multi-pass membrane protein</topology>
    </subcellularLocation>
</comment>
<evidence type="ECO:0000256" key="4">
    <source>
        <dbReference type="ARBA" id="ARBA00022692"/>
    </source>
</evidence>
<evidence type="ECO:0000256" key="8">
    <source>
        <dbReference type="SAM" id="Phobius"/>
    </source>
</evidence>
<gene>
    <name evidence="9" type="ORF">F1599_14070</name>
</gene>
<feature type="region of interest" description="Disordered" evidence="7">
    <location>
        <begin position="99"/>
        <end position="159"/>
    </location>
</feature>
<organism evidence="9 10">
    <name type="scientific">Cupriavidus cauae</name>
    <dbReference type="NCBI Taxonomy" id="2608999"/>
    <lineage>
        <taxon>Bacteria</taxon>
        <taxon>Pseudomonadati</taxon>
        <taxon>Pseudomonadota</taxon>
        <taxon>Betaproteobacteria</taxon>
        <taxon>Burkholderiales</taxon>
        <taxon>Burkholderiaceae</taxon>
        <taxon>Cupriavidus</taxon>
    </lineage>
</organism>
<sequence>MEALFAAAIGVLAACGIYLVLRARTFSVVLGLALLTYAVTLFLLGMGRLTTGKPPIIAPGAQYADPLPQALVLTAIVIGFAMTAFIMVLALRSRALRGSDHVDGDEPADPSSAVPGQPPEPERPEDAERARSASPSTAPPTGPSTAPSTAPSPASEEAR</sequence>
<dbReference type="InterPro" id="IPR039428">
    <property type="entry name" value="NUOK/Mnh_C1-like"/>
</dbReference>
<evidence type="ECO:0000256" key="7">
    <source>
        <dbReference type="SAM" id="MobiDB-lite"/>
    </source>
</evidence>
<name>A0A5M8ALH4_9BURK</name>
<dbReference type="PANTHER" id="PTHR34583">
    <property type="entry name" value="ANTIPORTER SUBUNIT MNHC2-RELATED"/>
    <property type="match status" value="1"/>
</dbReference>
<evidence type="ECO:0000256" key="1">
    <source>
        <dbReference type="ARBA" id="ARBA00004651"/>
    </source>
</evidence>
<keyword evidence="4 8" id="KW-0812">Transmembrane</keyword>
<comment type="caution">
    <text evidence="9">The sequence shown here is derived from an EMBL/GenBank/DDBJ whole genome shotgun (WGS) entry which is preliminary data.</text>
</comment>
<comment type="similarity">
    <text evidence="2">Belongs to the CPA3 antiporters (TC 2.A.63) subunit C family.</text>
</comment>
<evidence type="ECO:0000313" key="10">
    <source>
        <dbReference type="Proteomes" id="UP000324324"/>
    </source>
</evidence>